<feature type="signal peptide" evidence="3">
    <location>
        <begin position="1"/>
        <end position="22"/>
    </location>
</feature>
<reference evidence="4 5" key="1">
    <citation type="journal article" date="2015" name="Nature">
        <title>rRNA introns, odd ribosomes, and small enigmatic genomes across a large radiation of phyla.</title>
        <authorList>
            <person name="Brown C.T."/>
            <person name="Hug L.A."/>
            <person name="Thomas B.C."/>
            <person name="Sharon I."/>
            <person name="Castelle C.J."/>
            <person name="Singh A."/>
            <person name="Wilkins M.J."/>
            <person name="Williams K.H."/>
            <person name="Banfield J.F."/>
        </authorList>
    </citation>
    <scope>NUCLEOTIDE SEQUENCE [LARGE SCALE GENOMIC DNA]</scope>
</reference>
<feature type="compositionally biased region" description="Pro residues" evidence="1">
    <location>
        <begin position="158"/>
        <end position="174"/>
    </location>
</feature>
<dbReference type="STRING" id="1618404.UW35_C0033G0007"/>
<feature type="compositionally biased region" description="Polar residues" evidence="1">
    <location>
        <begin position="128"/>
        <end position="150"/>
    </location>
</feature>
<comment type="caution">
    <text evidence="4">The sequence shown here is derived from an EMBL/GenBank/DDBJ whole genome shotgun (WGS) entry which is preliminary data.</text>
</comment>
<feature type="chain" id="PRO_5002537594" evidence="3">
    <location>
        <begin position="23"/>
        <end position="285"/>
    </location>
</feature>
<feature type="region of interest" description="Disordered" evidence="1">
    <location>
        <begin position="107"/>
        <end position="220"/>
    </location>
</feature>
<evidence type="ECO:0000256" key="1">
    <source>
        <dbReference type="SAM" id="MobiDB-lite"/>
    </source>
</evidence>
<protein>
    <submittedName>
        <fullName evidence="4">Uncharacterized protein</fullName>
    </submittedName>
</protein>
<proteinExistence type="predicted"/>
<evidence type="ECO:0000256" key="3">
    <source>
        <dbReference type="SAM" id="SignalP"/>
    </source>
</evidence>
<keyword evidence="2" id="KW-0812">Transmembrane</keyword>
<evidence type="ECO:0000256" key="2">
    <source>
        <dbReference type="SAM" id="Phobius"/>
    </source>
</evidence>
<evidence type="ECO:0000313" key="4">
    <source>
        <dbReference type="EMBL" id="KKT45691.1"/>
    </source>
</evidence>
<keyword evidence="3" id="KW-0732">Signal</keyword>
<evidence type="ECO:0000313" key="5">
    <source>
        <dbReference type="Proteomes" id="UP000033861"/>
    </source>
</evidence>
<gene>
    <name evidence="4" type="ORF">UW35_C0033G0007</name>
</gene>
<accession>A0A0G1HEB4</accession>
<name>A0A0G1HEB4_9BACT</name>
<feature type="compositionally biased region" description="Polar residues" evidence="1">
    <location>
        <begin position="207"/>
        <end position="220"/>
    </location>
</feature>
<dbReference type="EMBL" id="LCHZ01000033">
    <property type="protein sequence ID" value="KKT45691.1"/>
    <property type="molecule type" value="Genomic_DNA"/>
</dbReference>
<sequence>MKLPSLILLVFLSLFYAPSVTASISIEISNLEPVNDYYSLDAVISGAATDSSYFVQAVFKKENSSNYSGFTWSEKGEWLKYDGSPEKEYIKDNFPLLVSGQVRKLLVKPDPDKGNGNFTLRLRRYTGGSPSHTGDPSNELTLAVQNQIDEPTNTPTPTSTPSPTRSPTPTPTPTPTSTSIPIPTKTPTPTSTSSKTPTPTSTITNSDRPTITQGTDDETATNSALIDPDILGETTTSSTQILTATPEIKGKSSGSGLNRIFIILGLSLAIPAAALYFFSDKVKIS</sequence>
<keyword evidence="2" id="KW-0472">Membrane</keyword>
<organism evidence="4 5">
    <name type="scientific">Candidatus Collierbacteria bacterium GW2011_GWF2_44_15</name>
    <dbReference type="NCBI Taxonomy" id="1618404"/>
    <lineage>
        <taxon>Bacteria</taxon>
        <taxon>Candidatus Collieribacteriota</taxon>
    </lineage>
</organism>
<dbReference type="Proteomes" id="UP000033861">
    <property type="component" value="Unassembled WGS sequence"/>
</dbReference>
<dbReference type="AlphaFoldDB" id="A0A0G1HEB4"/>
<keyword evidence="2" id="KW-1133">Transmembrane helix</keyword>
<feature type="transmembrane region" description="Helical" evidence="2">
    <location>
        <begin position="260"/>
        <end position="278"/>
    </location>
</feature>
<feature type="compositionally biased region" description="Low complexity" evidence="1">
    <location>
        <begin position="175"/>
        <end position="206"/>
    </location>
</feature>